<evidence type="ECO:0000313" key="7">
    <source>
        <dbReference type="Proteomes" id="UP000597206"/>
    </source>
</evidence>
<name>A0ABS0GM50_9VIBR</name>
<proteinExistence type="inferred from homology"/>
<evidence type="ECO:0000256" key="4">
    <source>
        <dbReference type="ARBA" id="ARBA00022840"/>
    </source>
</evidence>
<dbReference type="CDD" id="cd03257">
    <property type="entry name" value="ABC_NikE_OppD_transporters"/>
    <property type="match status" value="2"/>
</dbReference>
<evidence type="ECO:0000256" key="1">
    <source>
        <dbReference type="ARBA" id="ARBA00005417"/>
    </source>
</evidence>
<accession>A0ABS0GM50</accession>
<evidence type="ECO:0000256" key="2">
    <source>
        <dbReference type="ARBA" id="ARBA00022448"/>
    </source>
</evidence>
<dbReference type="SUPFAM" id="SSF52540">
    <property type="entry name" value="P-loop containing nucleoside triphosphate hydrolases"/>
    <property type="match status" value="2"/>
</dbReference>
<dbReference type="PANTHER" id="PTHR43776">
    <property type="entry name" value="TRANSPORT ATP-BINDING PROTEIN"/>
    <property type="match status" value="1"/>
</dbReference>
<protein>
    <submittedName>
        <fullName evidence="6">ABC transporter ATP-binding protein</fullName>
    </submittedName>
</protein>
<comment type="caution">
    <text evidence="6">The sequence shown here is derived from an EMBL/GenBank/DDBJ whole genome shotgun (WGS) entry which is preliminary data.</text>
</comment>
<organism evidence="6 7">
    <name type="scientific">Vibrio nitrifigilis</name>
    <dbReference type="NCBI Taxonomy" id="2789781"/>
    <lineage>
        <taxon>Bacteria</taxon>
        <taxon>Pseudomonadati</taxon>
        <taxon>Pseudomonadota</taxon>
        <taxon>Gammaproteobacteria</taxon>
        <taxon>Vibrionales</taxon>
        <taxon>Vibrionaceae</taxon>
        <taxon>Vibrio</taxon>
    </lineage>
</organism>
<dbReference type="Gene3D" id="3.40.50.300">
    <property type="entry name" value="P-loop containing nucleotide triphosphate hydrolases"/>
    <property type="match status" value="2"/>
</dbReference>
<evidence type="ECO:0000259" key="5">
    <source>
        <dbReference type="PROSITE" id="PS50893"/>
    </source>
</evidence>
<keyword evidence="2" id="KW-0813">Transport</keyword>
<keyword evidence="3" id="KW-0547">Nucleotide-binding</keyword>
<evidence type="ECO:0000256" key="3">
    <source>
        <dbReference type="ARBA" id="ARBA00022741"/>
    </source>
</evidence>
<dbReference type="Pfam" id="PF08352">
    <property type="entry name" value="oligo_HPY"/>
    <property type="match status" value="2"/>
</dbReference>
<dbReference type="EMBL" id="JADPMR010000004">
    <property type="protein sequence ID" value="MBF9003542.1"/>
    <property type="molecule type" value="Genomic_DNA"/>
</dbReference>
<dbReference type="SMART" id="SM00382">
    <property type="entry name" value="AAA"/>
    <property type="match status" value="2"/>
</dbReference>
<dbReference type="Proteomes" id="UP000597206">
    <property type="component" value="Unassembled WGS sequence"/>
</dbReference>
<dbReference type="Pfam" id="PF00005">
    <property type="entry name" value="ABC_tran"/>
    <property type="match status" value="2"/>
</dbReference>
<evidence type="ECO:0000313" key="6">
    <source>
        <dbReference type="EMBL" id="MBF9003542.1"/>
    </source>
</evidence>
<dbReference type="InterPro" id="IPR013563">
    <property type="entry name" value="Oligopep_ABC_C"/>
</dbReference>
<comment type="similarity">
    <text evidence="1">Belongs to the ABC transporter superfamily.</text>
</comment>
<dbReference type="PANTHER" id="PTHR43776:SF7">
    <property type="entry name" value="D,D-DIPEPTIDE TRANSPORT ATP-BINDING PROTEIN DDPF-RELATED"/>
    <property type="match status" value="1"/>
</dbReference>
<dbReference type="InterPro" id="IPR027417">
    <property type="entry name" value="P-loop_NTPase"/>
</dbReference>
<dbReference type="InterPro" id="IPR003439">
    <property type="entry name" value="ABC_transporter-like_ATP-bd"/>
</dbReference>
<sequence>MSELYKLPTNQESHAPQTAVPVVEISKLSIALPDGADRPFAVERVNLNLYAGKMLCVVGESGSGKSMSANALMGLLPDAVRIAEGRIMLEGTNLLNLPTEDFYDIRGRRVAMIFQEPMSALNPLMKISKQIEEVFAAHGLLTPKERKERALQLLTEVGLPEPPRIAESFPFQLSGGQRQRVVIAMALALEPQVLIADEPTTALDVTTQKQILKLISRLQIERNMAVMFITHDFGVVAEIADDVAVMQLGRIVEKGTAEEVLYSPKHEYTQKLIAAIPKLRSGHTDLPQRETILKVENLSKTYRRSGGFFSKQQPVHAVQNVSFSLGKGETLGIVGESGSGKSSVGRCLVRLQDPDQGRVLLGDTDMASLKGEGLRLSRRNLQMIFQDPFASLNPRAKVGRIIADGPIAYGESESNALAKAAELMDLVGLDPKALDRFPHEFSGGQRQRIGIARALALEPDIIVADEAVSALDVSIQAQVLELLAKLKKELNLSLIFITHDLRVAAQICDRVMVMKKGQVVEIGTGAEIFDAPKNVYTKGLIEAIPGRLKEMRMSS</sequence>
<dbReference type="NCBIfam" id="NF007739">
    <property type="entry name" value="PRK10419.1"/>
    <property type="match status" value="2"/>
</dbReference>
<dbReference type="PROSITE" id="PS50893">
    <property type="entry name" value="ABC_TRANSPORTER_2"/>
    <property type="match status" value="2"/>
</dbReference>
<keyword evidence="4 6" id="KW-0067">ATP-binding</keyword>
<dbReference type="InterPro" id="IPR017871">
    <property type="entry name" value="ABC_transporter-like_CS"/>
</dbReference>
<dbReference type="NCBIfam" id="NF008453">
    <property type="entry name" value="PRK11308.1"/>
    <property type="match status" value="2"/>
</dbReference>
<dbReference type="RefSeq" id="WP_196125485.1">
    <property type="nucleotide sequence ID" value="NZ_JADPMR010000004.1"/>
</dbReference>
<dbReference type="GO" id="GO:0005524">
    <property type="term" value="F:ATP binding"/>
    <property type="evidence" value="ECO:0007669"/>
    <property type="project" value="UniProtKB-KW"/>
</dbReference>
<gene>
    <name evidence="6" type="ORF">I1A42_23970</name>
</gene>
<feature type="domain" description="ABC transporter" evidence="5">
    <location>
        <begin position="20"/>
        <end position="273"/>
    </location>
</feature>
<reference evidence="6 7" key="1">
    <citation type="submission" date="2020-11" db="EMBL/GenBank/DDBJ databases">
        <title>Vibrio nitrifigilis sp. nov., a marine nitrogen-fixing bacterium isolated from the lagoon sediment of an islet inside an atoll.</title>
        <authorList>
            <person name="Wang L.-T."/>
            <person name="Shieh W.Y."/>
        </authorList>
    </citation>
    <scope>NUCLEOTIDE SEQUENCE [LARGE SCALE GENOMIC DNA]</scope>
    <source>
        <strain evidence="6 7">NFV-1</strain>
    </source>
</reference>
<feature type="domain" description="ABC transporter" evidence="5">
    <location>
        <begin position="293"/>
        <end position="541"/>
    </location>
</feature>
<dbReference type="PROSITE" id="PS00211">
    <property type="entry name" value="ABC_TRANSPORTER_1"/>
    <property type="match status" value="2"/>
</dbReference>
<dbReference type="InterPro" id="IPR050319">
    <property type="entry name" value="ABC_transp_ATP-bind"/>
</dbReference>
<dbReference type="InterPro" id="IPR003593">
    <property type="entry name" value="AAA+_ATPase"/>
</dbReference>
<keyword evidence="7" id="KW-1185">Reference proteome</keyword>